<dbReference type="EMBL" id="JAERUA010000025">
    <property type="protein sequence ID" value="KAI1882141.1"/>
    <property type="molecule type" value="Genomic_DNA"/>
</dbReference>
<dbReference type="GO" id="GO:0006631">
    <property type="term" value="P:fatty acid metabolic process"/>
    <property type="evidence" value="ECO:0007669"/>
    <property type="project" value="TreeGrafter"/>
</dbReference>
<evidence type="ECO:0000259" key="4">
    <source>
        <dbReference type="Pfam" id="PF08840"/>
    </source>
</evidence>
<dbReference type="InterPro" id="IPR006862">
    <property type="entry name" value="Thio_Ohase/aa_AcTrfase"/>
</dbReference>
<sequence length="331" mass="36774">MDVCTPMVVQISVYRGHISQGFREAAALACAITERWYMAPGVRRVDISESGIRGTLFIPPGPGPFPGILDMWGGGGGLVEYRSALLASHGFVSMALEYLSHDEFRTHAIEATYFETAFRIVQEHPLVATDRVAVFGLSFGTAVSLSLAAHSKVAHPKCCVCISGSHAQSTNMPLHSVFKEFDKQAHKIRVDENNHLIWRDLILPIPDDISRKIHVGKIKCPVLFIVGLDDQNWAVAESAEDIEKMMKEAGNSHLLTTLAYPETGHLIEPPYSPHFRASNFIVQHTREKVVLLWGGQPKPHSDAQEDSWKKILDFLQHHLYQGHSTAILSKL</sequence>
<reference evidence="5" key="1">
    <citation type="submission" date="2021-01" db="EMBL/GenBank/DDBJ databases">
        <authorList>
            <person name="Zahm M."/>
            <person name="Roques C."/>
            <person name="Cabau C."/>
            <person name="Klopp C."/>
            <person name="Donnadieu C."/>
            <person name="Jouanno E."/>
            <person name="Lampietro C."/>
            <person name="Louis A."/>
            <person name="Herpin A."/>
            <person name="Echchiki A."/>
            <person name="Berthelot C."/>
            <person name="Parey E."/>
            <person name="Roest-Crollius H."/>
            <person name="Braasch I."/>
            <person name="Postlethwait J."/>
            <person name="Bobe J."/>
            <person name="Montfort J."/>
            <person name="Bouchez O."/>
            <person name="Begum T."/>
            <person name="Mejri S."/>
            <person name="Adams A."/>
            <person name="Chen W.-J."/>
            <person name="Guiguen Y."/>
        </authorList>
    </citation>
    <scope>NUCLEOTIDE SEQUENCE</scope>
    <source>
        <tissue evidence="5">Blood</tissue>
    </source>
</reference>
<dbReference type="Pfam" id="PF04775">
    <property type="entry name" value="Bile_Hydr_Trans"/>
    <property type="match status" value="1"/>
</dbReference>
<comment type="caution">
    <text evidence="5">The sequence shown here is derived from an EMBL/GenBank/DDBJ whole genome shotgun (WGS) entry which is preliminary data.</text>
</comment>
<dbReference type="OrthoDB" id="6347013at2759"/>
<name>A0A8T3CDM8_9TELE</name>
<evidence type="ECO:0008006" key="7">
    <source>
        <dbReference type="Google" id="ProtNLM"/>
    </source>
</evidence>
<dbReference type="Proteomes" id="UP000829720">
    <property type="component" value="Unassembled WGS sequence"/>
</dbReference>
<feature type="active site" description="Charge relay system" evidence="2">
    <location>
        <position position="230"/>
    </location>
</feature>
<comment type="similarity">
    <text evidence="1">Belongs to the C/M/P thioester hydrolase family.</text>
</comment>
<gene>
    <name evidence="5" type="ORF">AGOR_G00247620</name>
</gene>
<dbReference type="FunFam" id="3.40.50.1820:FF:000024">
    <property type="entry name" value="acyl-coenzyme A thioesterase 4"/>
    <property type="match status" value="1"/>
</dbReference>
<evidence type="ECO:0000259" key="3">
    <source>
        <dbReference type="Pfam" id="PF04775"/>
    </source>
</evidence>
<dbReference type="PANTHER" id="PTHR10824">
    <property type="entry name" value="ACYL-COENZYME A THIOESTERASE-RELATED"/>
    <property type="match status" value="1"/>
</dbReference>
<proteinExistence type="inferred from homology"/>
<feature type="domain" description="BAAT/Acyl-CoA thioester hydrolase C-terminal" evidence="4">
    <location>
        <begin position="110"/>
        <end position="320"/>
    </location>
</feature>
<dbReference type="InterPro" id="IPR014940">
    <property type="entry name" value="BAAT_C"/>
</dbReference>
<dbReference type="GO" id="GO:0047617">
    <property type="term" value="F:fatty acyl-CoA hydrolase activity"/>
    <property type="evidence" value="ECO:0007669"/>
    <property type="project" value="TreeGrafter"/>
</dbReference>
<dbReference type="Gene3D" id="3.40.50.1820">
    <property type="entry name" value="alpha/beta hydrolase"/>
    <property type="match status" value="1"/>
</dbReference>
<evidence type="ECO:0000256" key="2">
    <source>
        <dbReference type="PIRSR" id="PIRSR016521-1"/>
    </source>
</evidence>
<feature type="active site" description="Charge relay system" evidence="2">
    <location>
        <position position="265"/>
    </location>
</feature>
<dbReference type="AlphaFoldDB" id="A0A8T3CDM8"/>
<dbReference type="InterPro" id="IPR016662">
    <property type="entry name" value="Acyl-CoA_thioEstase_long-chain"/>
</dbReference>
<dbReference type="Pfam" id="PF08840">
    <property type="entry name" value="BAAT_C"/>
    <property type="match status" value="1"/>
</dbReference>
<feature type="active site" description="Charge relay system" evidence="2">
    <location>
        <position position="138"/>
    </location>
</feature>
<dbReference type="SUPFAM" id="SSF53474">
    <property type="entry name" value="alpha/beta-Hydrolases"/>
    <property type="match status" value="1"/>
</dbReference>
<evidence type="ECO:0000313" key="6">
    <source>
        <dbReference type="Proteomes" id="UP000829720"/>
    </source>
</evidence>
<dbReference type="PIRSF" id="PIRSF016521">
    <property type="entry name" value="Acyl-CoA_hydro"/>
    <property type="match status" value="1"/>
</dbReference>
<feature type="domain" description="Acyl-CoA thioester hydrolase/bile acid-CoA amino acid N-acetyltransferase" evidence="3">
    <location>
        <begin position="2"/>
        <end position="49"/>
    </location>
</feature>
<organism evidence="5 6">
    <name type="scientific">Albula goreensis</name>
    <dbReference type="NCBI Taxonomy" id="1534307"/>
    <lineage>
        <taxon>Eukaryota</taxon>
        <taxon>Metazoa</taxon>
        <taxon>Chordata</taxon>
        <taxon>Craniata</taxon>
        <taxon>Vertebrata</taxon>
        <taxon>Euteleostomi</taxon>
        <taxon>Actinopterygii</taxon>
        <taxon>Neopterygii</taxon>
        <taxon>Teleostei</taxon>
        <taxon>Albuliformes</taxon>
        <taxon>Albulidae</taxon>
        <taxon>Albula</taxon>
    </lineage>
</organism>
<dbReference type="InterPro" id="IPR029058">
    <property type="entry name" value="AB_hydrolase_fold"/>
</dbReference>
<evidence type="ECO:0000256" key="1">
    <source>
        <dbReference type="ARBA" id="ARBA00006538"/>
    </source>
</evidence>
<keyword evidence="6" id="KW-1185">Reference proteome</keyword>
<dbReference type="GO" id="GO:0006637">
    <property type="term" value="P:acyl-CoA metabolic process"/>
    <property type="evidence" value="ECO:0007669"/>
    <property type="project" value="InterPro"/>
</dbReference>
<dbReference type="PANTHER" id="PTHR10824:SF36">
    <property type="entry name" value="ACYL-COA THIOESTERASE 17-RELATED"/>
    <property type="match status" value="1"/>
</dbReference>
<protein>
    <recommendedName>
        <fullName evidence="7">Acyl-coenzyme A thioesterase 5-like</fullName>
    </recommendedName>
</protein>
<accession>A0A8T3CDM8</accession>
<evidence type="ECO:0000313" key="5">
    <source>
        <dbReference type="EMBL" id="KAI1882141.1"/>
    </source>
</evidence>